<gene>
    <name evidence="8" type="ORF">HNQ39_001690</name>
</gene>
<dbReference type="InterPro" id="IPR007627">
    <property type="entry name" value="RNA_pol_sigma70_r2"/>
</dbReference>
<evidence type="ECO:0000259" key="7">
    <source>
        <dbReference type="Pfam" id="PF08281"/>
    </source>
</evidence>
<dbReference type="PANTHER" id="PTHR43133">
    <property type="entry name" value="RNA POLYMERASE ECF-TYPE SIGMA FACTO"/>
    <property type="match status" value="1"/>
</dbReference>
<evidence type="ECO:0000313" key="8">
    <source>
        <dbReference type="EMBL" id="MBB6049899.1"/>
    </source>
</evidence>
<evidence type="ECO:0000256" key="4">
    <source>
        <dbReference type="ARBA" id="ARBA00023125"/>
    </source>
</evidence>
<dbReference type="PANTHER" id="PTHR43133:SF8">
    <property type="entry name" value="RNA POLYMERASE SIGMA FACTOR HI_1459-RELATED"/>
    <property type="match status" value="1"/>
</dbReference>
<keyword evidence="5" id="KW-0804">Transcription</keyword>
<dbReference type="Gene3D" id="1.10.10.10">
    <property type="entry name" value="Winged helix-like DNA-binding domain superfamily/Winged helix DNA-binding domain"/>
    <property type="match status" value="1"/>
</dbReference>
<feature type="domain" description="RNA polymerase sigma factor 70 region 4 type 2" evidence="7">
    <location>
        <begin position="146"/>
        <end position="197"/>
    </location>
</feature>
<dbReference type="GO" id="GO:0016987">
    <property type="term" value="F:sigma factor activity"/>
    <property type="evidence" value="ECO:0007669"/>
    <property type="project" value="UniProtKB-KW"/>
</dbReference>
<dbReference type="GO" id="GO:0003677">
    <property type="term" value="F:DNA binding"/>
    <property type="evidence" value="ECO:0007669"/>
    <property type="project" value="UniProtKB-KW"/>
</dbReference>
<dbReference type="InterPro" id="IPR013324">
    <property type="entry name" value="RNA_pol_sigma_r3/r4-like"/>
</dbReference>
<dbReference type="EMBL" id="JACHGW010000002">
    <property type="protein sequence ID" value="MBB6049899.1"/>
    <property type="molecule type" value="Genomic_DNA"/>
</dbReference>
<evidence type="ECO:0000313" key="9">
    <source>
        <dbReference type="Proteomes" id="UP000520814"/>
    </source>
</evidence>
<comment type="similarity">
    <text evidence="1">Belongs to the sigma-70 factor family. ECF subfamily.</text>
</comment>
<dbReference type="Gene3D" id="1.10.1740.10">
    <property type="match status" value="1"/>
</dbReference>
<protein>
    <submittedName>
        <fullName evidence="8">RNA polymerase sigma-70 factor (ECF subfamily)</fullName>
    </submittedName>
</protein>
<dbReference type="AlphaFoldDB" id="A0A7W9SPM8"/>
<keyword evidence="9" id="KW-1185">Reference proteome</keyword>
<dbReference type="Pfam" id="PF08281">
    <property type="entry name" value="Sigma70_r4_2"/>
    <property type="match status" value="1"/>
</dbReference>
<evidence type="ECO:0000256" key="1">
    <source>
        <dbReference type="ARBA" id="ARBA00010641"/>
    </source>
</evidence>
<dbReference type="InterPro" id="IPR039425">
    <property type="entry name" value="RNA_pol_sigma-70-like"/>
</dbReference>
<dbReference type="CDD" id="cd06171">
    <property type="entry name" value="Sigma70_r4"/>
    <property type="match status" value="1"/>
</dbReference>
<dbReference type="RefSeq" id="WP_184193842.1">
    <property type="nucleotide sequence ID" value="NZ_JACHGW010000002.1"/>
</dbReference>
<dbReference type="SUPFAM" id="SSF88946">
    <property type="entry name" value="Sigma2 domain of RNA polymerase sigma factors"/>
    <property type="match status" value="1"/>
</dbReference>
<comment type="caution">
    <text evidence="8">The sequence shown here is derived from an EMBL/GenBank/DDBJ whole genome shotgun (WGS) entry which is preliminary data.</text>
</comment>
<dbReference type="InterPro" id="IPR036388">
    <property type="entry name" value="WH-like_DNA-bd_sf"/>
</dbReference>
<dbReference type="InterPro" id="IPR013249">
    <property type="entry name" value="RNA_pol_sigma70_r4_t2"/>
</dbReference>
<keyword evidence="4" id="KW-0238">DNA-binding</keyword>
<dbReference type="Proteomes" id="UP000520814">
    <property type="component" value="Unassembled WGS sequence"/>
</dbReference>
<reference evidence="8 9" key="1">
    <citation type="submission" date="2020-08" db="EMBL/GenBank/DDBJ databases">
        <title>Genomic Encyclopedia of Type Strains, Phase IV (KMG-IV): sequencing the most valuable type-strain genomes for metagenomic binning, comparative biology and taxonomic classification.</title>
        <authorList>
            <person name="Goeker M."/>
        </authorList>
    </citation>
    <scope>NUCLEOTIDE SEQUENCE [LARGE SCALE GENOMIC DNA]</scope>
    <source>
        <strain evidence="8 9">DSM 23562</strain>
    </source>
</reference>
<evidence type="ECO:0000256" key="5">
    <source>
        <dbReference type="ARBA" id="ARBA00023163"/>
    </source>
</evidence>
<accession>A0A7W9SPM8</accession>
<proteinExistence type="inferred from homology"/>
<dbReference type="GO" id="GO:0006352">
    <property type="term" value="P:DNA-templated transcription initiation"/>
    <property type="evidence" value="ECO:0007669"/>
    <property type="project" value="InterPro"/>
</dbReference>
<dbReference type="NCBIfam" id="TIGR02937">
    <property type="entry name" value="sigma70-ECF"/>
    <property type="match status" value="1"/>
</dbReference>
<evidence type="ECO:0000256" key="2">
    <source>
        <dbReference type="ARBA" id="ARBA00023015"/>
    </source>
</evidence>
<name>A0A7W9SPM8_ARMRO</name>
<evidence type="ECO:0000259" key="6">
    <source>
        <dbReference type="Pfam" id="PF04542"/>
    </source>
</evidence>
<dbReference type="SUPFAM" id="SSF88659">
    <property type="entry name" value="Sigma3 and sigma4 domains of RNA polymerase sigma factors"/>
    <property type="match status" value="1"/>
</dbReference>
<evidence type="ECO:0000256" key="3">
    <source>
        <dbReference type="ARBA" id="ARBA00023082"/>
    </source>
</evidence>
<dbReference type="InterPro" id="IPR014284">
    <property type="entry name" value="RNA_pol_sigma-70_dom"/>
</dbReference>
<dbReference type="InterPro" id="IPR013325">
    <property type="entry name" value="RNA_pol_sigma_r2"/>
</dbReference>
<feature type="domain" description="RNA polymerase sigma-70 region 2" evidence="6">
    <location>
        <begin position="36"/>
        <end position="102"/>
    </location>
</feature>
<keyword evidence="3" id="KW-0731">Sigma factor</keyword>
<sequence>MALATFWNRGVATMNSDTVLIARCQKADVAAFNEIVGRYKSKIYNYLYRMTGNAEDAEDLTQEVFVRMYSHIHSFRAEASLSTWLFRIAGNLCVDAFRRKKKERGVVSSLDAPAYHDDEDSYATRDVPDLKAAPETLFSRKELGGQIEAALAKLPPKLRSAVVLHDIEGLAYEEIAAVEGIPLGTVKSRIFNARVALREHLRPYLES</sequence>
<dbReference type="Pfam" id="PF04542">
    <property type="entry name" value="Sigma70_r2"/>
    <property type="match status" value="1"/>
</dbReference>
<organism evidence="8 9">
    <name type="scientific">Armatimonas rosea</name>
    <dbReference type="NCBI Taxonomy" id="685828"/>
    <lineage>
        <taxon>Bacteria</taxon>
        <taxon>Bacillati</taxon>
        <taxon>Armatimonadota</taxon>
        <taxon>Armatimonadia</taxon>
        <taxon>Armatimonadales</taxon>
        <taxon>Armatimonadaceae</taxon>
        <taxon>Armatimonas</taxon>
    </lineage>
</organism>
<keyword evidence="2" id="KW-0805">Transcription regulation</keyword>